<dbReference type="Gene3D" id="3.40.50.720">
    <property type="entry name" value="NAD(P)-binding Rossmann-like Domain"/>
    <property type="match status" value="1"/>
</dbReference>
<dbReference type="PANTHER" id="PTHR43000">
    <property type="entry name" value="DTDP-D-GLUCOSE 4,6-DEHYDRATASE-RELATED"/>
    <property type="match status" value="1"/>
</dbReference>
<dbReference type="InterPro" id="IPR016040">
    <property type="entry name" value="NAD(P)-bd_dom"/>
</dbReference>
<protein>
    <submittedName>
        <fullName evidence="2">GDP-mannose 4,6-dehydratase</fullName>
    </submittedName>
</protein>
<dbReference type="Proteomes" id="UP000215145">
    <property type="component" value="Unassembled WGS sequence"/>
</dbReference>
<accession>A0A229NX74</accession>
<dbReference type="EMBL" id="NMUQ01000002">
    <property type="protein sequence ID" value="OXM14219.1"/>
    <property type="molecule type" value="Genomic_DNA"/>
</dbReference>
<sequence length="319" mass="36215">MKALITGITGFVGSYLLDELLVRMDWKIWGAVRTAPLSPLVNNNSLKLVQVDFQNEDDILKCINEIKPHYIFHLAGQSNVRLSWEDKRQTFDINMMNALNLLEAIRKSDVANTVRLLTIGSSEEYGFVKPELLPINEETALNPQNPYGISKAAISMLVKQYHKAYGLNVIHVRPFNHIGPGQKRGFVTSDFAYQVAAMEAGKMDQTFRVGNLVSKRDFLDVRDIVKAYLELIMHGQGGEVYNVCLGEATSIQEILDFFVAEASVKINIETAAELIRPVDIPLYIGDNKKIFEATSWRPQYSLEKSLTDILKHWRERIRE</sequence>
<dbReference type="RefSeq" id="WP_089525041.1">
    <property type="nucleotide sequence ID" value="NZ_NMUQ01000002.1"/>
</dbReference>
<dbReference type="AlphaFoldDB" id="A0A229NX74"/>
<dbReference type="Pfam" id="PF16363">
    <property type="entry name" value="GDP_Man_Dehyd"/>
    <property type="match status" value="1"/>
</dbReference>
<dbReference type="CDD" id="cd05260">
    <property type="entry name" value="GDP_MD_SDR_e"/>
    <property type="match status" value="1"/>
</dbReference>
<dbReference type="InterPro" id="IPR020904">
    <property type="entry name" value="Sc_DH/Rdtase_CS"/>
</dbReference>
<evidence type="ECO:0000313" key="3">
    <source>
        <dbReference type="Proteomes" id="UP000215145"/>
    </source>
</evidence>
<dbReference type="InterPro" id="IPR036291">
    <property type="entry name" value="NAD(P)-bd_dom_sf"/>
</dbReference>
<organism evidence="2 3">
    <name type="scientific">Paenibacillus herberti</name>
    <dbReference type="NCBI Taxonomy" id="1619309"/>
    <lineage>
        <taxon>Bacteria</taxon>
        <taxon>Bacillati</taxon>
        <taxon>Bacillota</taxon>
        <taxon>Bacilli</taxon>
        <taxon>Bacillales</taxon>
        <taxon>Paenibacillaceae</taxon>
        <taxon>Paenibacillus</taxon>
    </lineage>
</organism>
<feature type="domain" description="NAD(P)-binding" evidence="1">
    <location>
        <begin position="4"/>
        <end position="307"/>
    </location>
</feature>
<dbReference type="OrthoDB" id="9779041at2"/>
<dbReference type="SUPFAM" id="SSF51735">
    <property type="entry name" value="NAD(P)-binding Rossmann-fold domains"/>
    <property type="match status" value="1"/>
</dbReference>
<keyword evidence="3" id="KW-1185">Reference proteome</keyword>
<evidence type="ECO:0000259" key="1">
    <source>
        <dbReference type="Pfam" id="PF16363"/>
    </source>
</evidence>
<dbReference type="Gene3D" id="3.90.25.10">
    <property type="entry name" value="UDP-galactose 4-epimerase, domain 1"/>
    <property type="match status" value="1"/>
</dbReference>
<dbReference type="PROSITE" id="PS00061">
    <property type="entry name" value="ADH_SHORT"/>
    <property type="match status" value="1"/>
</dbReference>
<reference evidence="2 3" key="1">
    <citation type="submission" date="2017-07" db="EMBL/GenBank/DDBJ databases">
        <title>Paenibacillus herberti R33 genome sequencing and assembly.</title>
        <authorList>
            <person name="Su W."/>
        </authorList>
    </citation>
    <scope>NUCLEOTIDE SEQUENCE [LARGE SCALE GENOMIC DNA]</scope>
    <source>
        <strain evidence="2 3">R33</strain>
    </source>
</reference>
<evidence type="ECO:0000313" key="2">
    <source>
        <dbReference type="EMBL" id="OXM14219.1"/>
    </source>
</evidence>
<proteinExistence type="predicted"/>
<name>A0A229NX74_9BACL</name>
<gene>
    <name evidence="2" type="ORF">CGZ75_14750</name>
</gene>
<comment type="caution">
    <text evidence="2">The sequence shown here is derived from an EMBL/GenBank/DDBJ whole genome shotgun (WGS) entry which is preliminary data.</text>
</comment>